<organism evidence="1 2">
    <name type="scientific">Mucuna pruriens</name>
    <name type="common">Velvet bean</name>
    <name type="synonym">Dolichos pruriens</name>
    <dbReference type="NCBI Taxonomy" id="157652"/>
    <lineage>
        <taxon>Eukaryota</taxon>
        <taxon>Viridiplantae</taxon>
        <taxon>Streptophyta</taxon>
        <taxon>Embryophyta</taxon>
        <taxon>Tracheophyta</taxon>
        <taxon>Spermatophyta</taxon>
        <taxon>Magnoliopsida</taxon>
        <taxon>eudicotyledons</taxon>
        <taxon>Gunneridae</taxon>
        <taxon>Pentapetalae</taxon>
        <taxon>rosids</taxon>
        <taxon>fabids</taxon>
        <taxon>Fabales</taxon>
        <taxon>Fabaceae</taxon>
        <taxon>Papilionoideae</taxon>
        <taxon>50 kb inversion clade</taxon>
        <taxon>NPAAA clade</taxon>
        <taxon>indigoferoid/millettioid clade</taxon>
        <taxon>Phaseoleae</taxon>
        <taxon>Mucuna</taxon>
    </lineage>
</organism>
<proteinExistence type="predicted"/>
<sequence length="60" mass="7356">MYVPKFEVSLHGVVDMPMEDVRFINYINEYKIWMEIEFMDQKKTPKNKVDLVKRLVNLEY</sequence>
<keyword evidence="2" id="KW-1185">Reference proteome</keyword>
<comment type="caution">
    <text evidence="1">The sequence shown here is derived from an EMBL/GenBank/DDBJ whole genome shotgun (WGS) entry which is preliminary data.</text>
</comment>
<dbReference type="Proteomes" id="UP000257109">
    <property type="component" value="Unassembled WGS sequence"/>
</dbReference>
<feature type="non-terminal residue" evidence="1">
    <location>
        <position position="1"/>
    </location>
</feature>
<dbReference type="AlphaFoldDB" id="A0A371FI67"/>
<dbReference type="EMBL" id="QJKJ01009029">
    <property type="protein sequence ID" value="RDX77940.1"/>
    <property type="molecule type" value="Genomic_DNA"/>
</dbReference>
<evidence type="ECO:0000313" key="1">
    <source>
        <dbReference type="EMBL" id="RDX77940.1"/>
    </source>
</evidence>
<evidence type="ECO:0000313" key="2">
    <source>
        <dbReference type="Proteomes" id="UP000257109"/>
    </source>
</evidence>
<reference evidence="1" key="1">
    <citation type="submission" date="2018-05" db="EMBL/GenBank/DDBJ databases">
        <title>Draft genome of Mucuna pruriens seed.</title>
        <authorList>
            <person name="Nnadi N.E."/>
            <person name="Vos R."/>
            <person name="Hasami M.H."/>
            <person name="Devisetty U.K."/>
            <person name="Aguiy J.C."/>
        </authorList>
    </citation>
    <scope>NUCLEOTIDE SEQUENCE [LARGE SCALE GENOMIC DNA]</scope>
    <source>
        <strain evidence="1">JCA_2017</strain>
    </source>
</reference>
<name>A0A371FI67_MUCPR</name>
<accession>A0A371FI67</accession>
<protein>
    <submittedName>
        <fullName evidence="1">Uncharacterized protein</fullName>
    </submittedName>
</protein>
<gene>
    <name evidence="1" type="ORF">CR513_41856</name>
</gene>